<feature type="compositionally biased region" description="Basic and acidic residues" evidence="1">
    <location>
        <begin position="56"/>
        <end position="66"/>
    </location>
</feature>
<organism evidence="2 3">
    <name type="scientific">Thermothielavioides terrestris</name>
    <dbReference type="NCBI Taxonomy" id="2587410"/>
    <lineage>
        <taxon>Eukaryota</taxon>
        <taxon>Fungi</taxon>
        <taxon>Dikarya</taxon>
        <taxon>Ascomycota</taxon>
        <taxon>Pezizomycotina</taxon>
        <taxon>Sordariomycetes</taxon>
        <taxon>Sordariomycetidae</taxon>
        <taxon>Sordariales</taxon>
        <taxon>Chaetomiaceae</taxon>
        <taxon>Thermothielavioides</taxon>
    </lineage>
</organism>
<evidence type="ECO:0000313" key="3">
    <source>
        <dbReference type="Proteomes" id="UP000289323"/>
    </source>
</evidence>
<accession>A0A3S4F0K3</accession>
<sequence>MPGGNRTTQHHCPQCFAIAKPRCFERGHLVCCSIHNVYHSPYSDCVQCEGAAKRAEREARKEKRGESSGSGSGGKSRKKNNKANNNGEEDEAGPANGKKAGKKKA</sequence>
<evidence type="ECO:0000313" key="2">
    <source>
        <dbReference type="EMBL" id="SPQ23903.1"/>
    </source>
</evidence>
<name>A0A3S4F0K3_9PEZI</name>
<reference evidence="2 3" key="1">
    <citation type="submission" date="2018-04" db="EMBL/GenBank/DDBJ databases">
        <authorList>
            <person name="Huttner S."/>
            <person name="Dainat J."/>
        </authorList>
    </citation>
    <scope>NUCLEOTIDE SEQUENCE [LARGE SCALE GENOMIC DNA]</scope>
</reference>
<evidence type="ECO:0000256" key="1">
    <source>
        <dbReference type="SAM" id="MobiDB-lite"/>
    </source>
</evidence>
<dbReference type="Proteomes" id="UP000289323">
    <property type="component" value="Unassembled WGS sequence"/>
</dbReference>
<feature type="region of interest" description="Disordered" evidence="1">
    <location>
        <begin position="56"/>
        <end position="105"/>
    </location>
</feature>
<dbReference type="EMBL" id="OUUZ01000011">
    <property type="protein sequence ID" value="SPQ23903.1"/>
    <property type="molecule type" value="Genomic_DNA"/>
</dbReference>
<dbReference type="AlphaFoldDB" id="A0A3S4F0K3"/>
<proteinExistence type="predicted"/>
<protein>
    <submittedName>
        <fullName evidence="2">D4ce4afe-9205-46cf-b269-af8f8ed7bebd</fullName>
    </submittedName>
</protein>
<gene>
    <name evidence="2" type="ORF">TT172_LOCUS6322</name>
</gene>